<dbReference type="PANTHER" id="PTHR22953:SF153">
    <property type="entry name" value="PURPLE ACID PHOSPHATASE"/>
    <property type="match status" value="1"/>
</dbReference>
<dbReference type="OrthoDB" id="966171at2"/>
<dbReference type="Proteomes" id="UP000248882">
    <property type="component" value="Unassembled WGS sequence"/>
</dbReference>
<feature type="domain" description="Calcineurin-like phosphoesterase" evidence="2">
    <location>
        <begin position="213"/>
        <end position="453"/>
    </location>
</feature>
<dbReference type="InterPro" id="IPR004843">
    <property type="entry name" value="Calcineurin-like_PHP"/>
</dbReference>
<dbReference type="GO" id="GO:0003993">
    <property type="term" value="F:acid phosphatase activity"/>
    <property type="evidence" value="ECO:0007669"/>
    <property type="project" value="InterPro"/>
</dbReference>
<dbReference type="EMBL" id="QKZT01000021">
    <property type="protein sequence ID" value="PZX48297.1"/>
    <property type="molecule type" value="Genomic_DNA"/>
</dbReference>
<proteinExistence type="predicted"/>
<reference evidence="4 5" key="1">
    <citation type="submission" date="2018-06" db="EMBL/GenBank/DDBJ databases">
        <title>Genomic Encyclopedia of Archaeal and Bacterial Type Strains, Phase II (KMG-II): from individual species to whole genera.</title>
        <authorList>
            <person name="Goeker M."/>
        </authorList>
    </citation>
    <scope>NUCLEOTIDE SEQUENCE [LARGE SCALE GENOMIC DNA]</scope>
    <source>
        <strain evidence="4 5">DSM 19830</strain>
    </source>
</reference>
<organism evidence="4 5">
    <name type="scientific">Algoriphagus chordae</name>
    <dbReference type="NCBI Taxonomy" id="237019"/>
    <lineage>
        <taxon>Bacteria</taxon>
        <taxon>Pseudomonadati</taxon>
        <taxon>Bacteroidota</taxon>
        <taxon>Cytophagia</taxon>
        <taxon>Cytophagales</taxon>
        <taxon>Cyclobacteriaceae</taxon>
        <taxon>Algoriphagus</taxon>
    </lineage>
</organism>
<evidence type="ECO:0000259" key="3">
    <source>
        <dbReference type="Pfam" id="PF18962"/>
    </source>
</evidence>
<feature type="domain" description="Secretion system C-terminal sorting" evidence="3">
    <location>
        <begin position="1165"/>
        <end position="1242"/>
    </location>
</feature>
<keyword evidence="1" id="KW-0732">Signal</keyword>
<evidence type="ECO:0000256" key="1">
    <source>
        <dbReference type="ARBA" id="ARBA00022729"/>
    </source>
</evidence>
<dbReference type="Pfam" id="PF18962">
    <property type="entry name" value="Por_Secre_tail"/>
    <property type="match status" value="1"/>
</dbReference>
<comment type="caution">
    <text evidence="4">The sequence shown here is derived from an EMBL/GenBank/DDBJ whole genome shotgun (WGS) entry which is preliminary data.</text>
</comment>
<dbReference type="AlphaFoldDB" id="A0A2W7QXA8"/>
<dbReference type="NCBIfam" id="TIGR04183">
    <property type="entry name" value="Por_Secre_tail"/>
    <property type="match status" value="1"/>
</dbReference>
<evidence type="ECO:0000313" key="5">
    <source>
        <dbReference type="Proteomes" id="UP000248882"/>
    </source>
</evidence>
<sequence length="1244" mass="138277">MKKQLLFILGLLVFMVLASHRPTEVNPFRVYPYLQAYGEGKMQLTWFSNSLATSSIKLLSATGSVMYEGAVTAESVPEIYYTSAEKNQQIDGLEQGSWIQSEQAFRFRFPIDLPADVQVNYIVTLAGLNYSGTFTMPSSKSSWEKIRFIALADSETDPRGRVTNRAWYPGTPLFRPITTVPELWKQKFGSTIEQGIELPNYMLTEEKGYNENLRIINARNPNFIIMPGDLVQGAGYQPAWDEFFRQNAGELGTGLSRYAIIPALGNWEAFGAVNGGYGTNEKGEFLPVLGRKRFHTYFETPTEDPLQKHRQSYYRVDYGPVTILTLDSSNGTPDQTEADFDGQPKLSGKEFTLPGTDTQENYTDSQYKAAGGNDLSSFGPGSDQYIWLEDNLKDASEAGQLIFVQYHHIAFSSGEHGVPLNHELSIGQVGTPMRVLNPMLEEYGVIAVFSGHDELFERSFVDEDSDGKGIMYYDVGVAGDGMRGEKRDWLGNPLNTLDYNPYRMWSADQSSAEEWDTSGANPVLTDGGKHYGHLEVNLEKTKEGNQEFALVNFTPVYVFPVMDQNYNLQQVERRVYKDEVSLKIPLRVAAFEPEVKDSVAIYLNHEGEGYLTALDFLEDMPEGNYFVFSTDPGPEFGCDDIGLNEVKITSKNTSTGQEWMDQTRLYVLDTIAPTFTYANAYEAFDLVSGSITIGGPDFAIWDPLDNCSTSFDLIIEKNNITCEDIDEESGYAEVPVKITLKDNSGNSTVEKAKVFLNIIESKTVSLENTEEFYEGQTVKIELGEELGYEVLAWYRNGELLADLQGKSIEIDKVGNYYAKIRLSSGCITRSQTLEISLNPNPYPPVKERIELVLNESGQAELLLEDVFQSWPLENEDLILSLSKSEFTCEDLGAQEVIVIIQDGSGNDWEEKIEVVVLDEMAPILETKNLELELDLTLGALQLKTEDFIESVTDNCEIKEVTISRTQITCEDLGKEIGVEIRAVDIAGNVTEKTAQVMVKSLSTKPVSISGPELVCIGDTQILTLASEADFEVVRWRRNGTEISGATGKTLEIEEGGSYHAIVRYAGACLFETEKFEVVSAAFPSGEIVEDGNILRAPEGDFTYQWYKNGEKIDGAISRSLEVQSMGEYSVELKNTAGCETRLAAVTMTISGIFNPGILVSEELKIYPNPASAEVEIQALGDLKFAENSMRIYNSSGREVSSSVEVIRQSSSSVSLAIARLSAGTYVIMVESRDNRVFVGKLIKQ</sequence>
<dbReference type="InterPro" id="IPR029052">
    <property type="entry name" value="Metallo-depent_PP-like"/>
</dbReference>
<dbReference type="InterPro" id="IPR026444">
    <property type="entry name" value="Secre_tail"/>
</dbReference>
<keyword evidence="5" id="KW-1185">Reference proteome</keyword>
<gene>
    <name evidence="4" type="ORF">LV85_03707</name>
</gene>
<evidence type="ECO:0000259" key="2">
    <source>
        <dbReference type="Pfam" id="PF00149"/>
    </source>
</evidence>
<dbReference type="PANTHER" id="PTHR22953">
    <property type="entry name" value="ACID PHOSPHATASE RELATED"/>
    <property type="match status" value="1"/>
</dbReference>
<accession>A0A2W7QXA8</accession>
<evidence type="ECO:0000313" key="4">
    <source>
        <dbReference type="EMBL" id="PZX48297.1"/>
    </source>
</evidence>
<dbReference type="InterPro" id="IPR039331">
    <property type="entry name" value="PAPs-like"/>
</dbReference>
<dbReference type="Pfam" id="PF00149">
    <property type="entry name" value="Metallophos"/>
    <property type="match status" value="1"/>
</dbReference>
<dbReference type="InterPro" id="IPR013783">
    <property type="entry name" value="Ig-like_fold"/>
</dbReference>
<dbReference type="Gene3D" id="3.60.21.10">
    <property type="match status" value="1"/>
</dbReference>
<dbReference type="Gene3D" id="2.60.40.10">
    <property type="entry name" value="Immunoglobulins"/>
    <property type="match status" value="1"/>
</dbReference>
<dbReference type="SUPFAM" id="SSF56300">
    <property type="entry name" value="Metallo-dependent phosphatases"/>
    <property type="match status" value="1"/>
</dbReference>
<dbReference type="RefSeq" id="WP_111322208.1">
    <property type="nucleotide sequence ID" value="NZ_QKZT01000021.1"/>
</dbReference>
<protein>
    <submittedName>
        <fullName evidence="4">Putative secreted protein (Por secretion system target)</fullName>
    </submittedName>
</protein>
<name>A0A2W7QXA8_9BACT</name>